<dbReference type="PANTHER" id="PTHR47628">
    <property type="match status" value="1"/>
</dbReference>
<dbReference type="InterPro" id="IPR028082">
    <property type="entry name" value="Peripla_BP_I"/>
</dbReference>
<dbReference type="Proteomes" id="UP000533533">
    <property type="component" value="Unassembled WGS sequence"/>
</dbReference>
<sequence>MSTSEVSPDGRPGQSASARDKTVIRIGILYSLTGTYGAIGREMLNGVLMVIEESNANASFDFLLEPVIRDPGGSLDQYYAMCHELLHTQGVRHVIGCYTSASRKRVLPLIEGANALLWHSPRYEGFESSANVIYLGAAPNQHVIPLIRHVTDRYETKLYNVGSNYVWSWEINRIAREAMQEAGGTVVGEQLVPVGEHTVQAIIDDIIEKRPAIVLNTLVGESAYHFYHAWQRSAHQHGFLASNDVAKLSLTLCEPEVKLVGAQAVEGYLVSSVYFQSIHSEHNQRFLREYRARFGSSSSPSVDTEAAYLCGVFLSRSIAACGTAETSAVCKEVCRQKVQAPQGTVHIDADNNHSYLTPRLGRCRADGQFDIFWEAPKPVKPDPYLTWVDLSGLVKPEHSGSFVPPDDSGR</sequence>
<dbReference type="PANTHER" id="PTHR47628:SF1">
    <property type="entry name" value="ALIPHATIC AMIDASE EXPRESSION-REGULATING PROTEIN"/>
    <property type="match status" value="1"/>
</dbReference>
<dbReference type="InterPro" id="IPR039570">
    <property type="entry name" value="AmiC_PBP1"/>
</dbReference>
<accession>A0ABR6FKD2</accession>
<evidence type="ECO:0000313" key="2">
    <source>
        <dbReference type="Proteomes" id="UP000533533"/>
    </source>
</evidence>
<dbReference type="EMBL" id="JACHVZ010000006">
    <property type="protein sequence ID" value="MBB2927880.1"/>
    <property type="molecule type" value="Genomic_DNA"/>
</dbReference>
<dbReference type="CDD" id="cd06357">
    <property type="entry name" value="PBP1_AmiC"/>
    <property type="match status" value="1"/>
</dbReference>
<dbReference type="SUPFAM" id="SSF53822">
    <property type="entry name" value="Periplasmic binding protein-like I"/>
    <property type="match status" value="1"/>
</dbReference>
<dbReference type="RefSeq" id="WP_110386492.1">
    <property type="nucleotide sequence ID" value="NZ_JACHVZ010000006.1"/>
</dbReference>
<proteinExistence type="predicted"/>
<gene>
    <name evidence="1" type="ORF">FHX59_002301</name>
</gene>
<protein>
    <submittedName>
        <fullName evidence="1">Branched-chain amino acid transport system substrate-binding protein</fullName>
    </submittedName>
</protein>
<comment type="caution">
    <text evidence="1">The sequence shown here is derived from an EMBL/GenBank/DDBJ whole genome shotgun (WGS) entry which is preliminary data.</text>
</comment>
<keyword evidence="2" id="KW-1185">Reference proteome</keyword>
<name>A0ABR6FKD2_9BURK</name>
<evidence type="ECO:0000313" key="1">
    <source>
        <dbReference type="EMBL" id="MBB2927880.1"/>
    </source>
</evidence>
<dbReference type="Gene3D" id="3.40.50.2300">
    <property type="match status" value="2"/>
</dbReference>
<reference evidence="1 2" key="1">
    <citation type="submission" date="2020-08" db="EMBL/GenBank/DDBJ databases">
        <title>Genomic Encyclopedia of Type Strains, Phase IV (KMG-V): Genome sequencing to study the core and pangenomes of soil and plant-associated prokaryotes.</title>
        <authorList>
            <person name="Whitman W."/>
        </authorList>
    </citation>
    <scope>NUCLEOTIDE SEQUENCE [LARGE SCALE GENOMIC DNA]</scope>
    <source>
        <strain evidence="1 2">SRMrh-85</strain>
    </source>
</reference>
<organism evidence="1 2">
    <name type="scientific">Paraburkholderia silvatlantica</name>
    <dbReference type="NCBI Taxonomy" id="321895"/>
    <lineage>
        <taxon>Bacteria</taxon>
        <taxon>Pseudomonadati</taxon>
        <taxon>Pseudomonadota</taxon>
        <taxon>Betaproteobacteria</taxon>
        <taxon>Burkholderiales</taxon>
        <taxon>Burkholderiaceae</taxon>
        <taxon>Paraburkholderia</taxon>
    </lineage>
</organism>
<dbReference type="Pfam" id="PF13433">
    <property type="entry name" value="Peripla_BP_5"/>
    <property type="match status" value="1"/>
</dbReference>